<reference evidence="2" key="1">
    <citation type="submission" date="2022-10" db="EMBL/GenBank/DDBJ databases">
        <title>Comparative genomics and taxonomic characterization of three novel marine species of genus Reichenbachiella exhibiting antioxidant and polysaccharide degradation activities.</title>
        <authorList>
            <person name="Muhammad N."/>
            <person name="Lee Y.-J."/>
            <person name="Ko J."/>
            <person name="Kim S.-G."/>
        </authorList>
    </citation>
    <scope>NUCLEOTIDE SEQUENCE</scope>
    <source>
        <strain evidence="2">Wsw4-B4</strain>
    </source>
</reference>
<keyword evidence="3" id="KW-1185">Reference proteome</keyword>
<evidence type="ECO:0000313" key="3">
    <source>
        <dbReference type="Proteomes" id="UP001062165"/>
    </source>
</evidence>
<dbReference type="EMBL" id="CP106735">
    <property type="protein sequence ID" value="UXX79581.1"/>
    <property type="molecule type" value="Genomic_DNA"/>
</dbReference>
<feature type="chain" id="PRO_5045189613" description="Lipoprotein" evidence="1">
    <location>
        <begin position="22"/>
        <end position="270"/>
    </location>
</feature>
<keyword evidence="1" id="KW-0732">Signal</keyword>
<proteinExistence type="predicted"/>
<feature type="signal peptide" evidence="1">
    <location>
        <begin position="1"/>
        <end position="21"/>
    </location>
</feature>
<dbReference type="RefSeq" id="WP_263051312.1">
    <property type="nucleotide sequence ID" value="NZ_CP106735.1"/>
</dbReference>
<name>A0ABY6D092_9BACT</name>
<evidence type="ECO:0000313" key="2">
    <source>
        <dbReference type="EMBL" id="UXX79581.1"/>
    </source>
</evidence>
<evidence type="ECO:0000256" key="1">
    <source>
        <dbReference type="SAM" id="SignalP"/>
    </source>
</evidence>
<accession>A0ABY6D092</accession>
<gene>
    <name evidence="2" type="ORF">N7E81_00460</name>
</gene>
<dbReference type="Proteomes" id="UP001062165">
    <property type="component" value="Chromosome"/>
</dbReference>
<dbReference type="PROSITE" id="PS51257">
    <property type="entry name" value="PROKAR_LIPOPROTEIN"/>
    <property type="match status" value="1"/>
</dbReference>
<organism evidence="2 3">
    <name type="scientific">Reichenbachiella carrageenanivorans</name>
    <dbReference type="NCBI Taxonomy" id="2979869"/>
    <lineage>
        <taxon>Bacteria</taxon>
        <taxon>Pseudomonadati</taxon>
        <taxon>Bacteroidota</taxon>
        <taxon>Cytophagia</taxon>
        <taxon>Cytophagales</taxon>
        <taxon>Reichenbachiellaceae</taxon>
        <taxon>Reichenbachiella</taxon>
    </lineage>
</organism>
<sequence>MKNILNILSIVLLAATMVACSSGKKSEEADKATLENVKEKVEKEFEYPIPTSFEVTELLQDAGAAFVWNITNPVENVDKYETQRDKALNLGIYGADLSYACTYNSQEETMEMLKASKTLIDGLEIPGVFDDEMVARVEKNLDNKDSLILIVTKSFYNTYTELNKSGQDKMSFLVVAGSWIEGVYITCQLAISSDYDPRMLNIVAEQKKSANKLAEFATKYADDPDIESVRPLLEFMKIIYESIDPATGITEGQLNDISTNVESTRNEIIG</sequence>
<evidence type="ECO:0008006" key="4">
    <source>
        <dbReference type="Google" id="ProtNLM"/>
    </source>
</evidence>
<protein>
    <recommendedName>
        <fullName evidence="4">Lipoprotein</fullName>
    </recommendedName>
</protein>